<protein>
    <submittedName>
        <fullName evidence="1">Uncharacterized protein</fullName>
    </submittedName>
</protein>
<organism evidence="1 2">
    <name type="scientific">Persea americana</name>
    <name type="common">Avocado</name>
    <dbReference type="NCBI Taxonomy" id="3435"/>
    <lineage>
        <taxon>Eukaryota</taxon>
        <taxon>Viridiplantae</taxon>
        <taxon>Streptophyta</taxon>
        <taxon>Embryophyta</taxon>
        <taxon>Tracheophyta</taxon>
        <taxon>Spermatophyta</taxon>
        <taxon>Magnoliopsida</taxon>
        <taxon>Magnoliidae</taxon>
        <taxon>Laurales</taxon>
        <taxon>Lauraceae</taxon>
        <taxon>Persea</taxon>
    </lineage>
</organism>
<keyword evidence="2" id="KW-1185">Reference proteome</keyword>
<gene>
    <name evidence="1" type="ORF">MRB53_034960</name>
</gene>
<comment type="caution">
    <text evidence="1">The sequence shown here is derived from an EMBL/GenBank/DDBJ whole genome shotgun (WGS) entry which is preliminary data.</text>
</comment>
<accession>A0ACC2K3K6</accession>
<evidence type="ECO:0000313" key="2">
    <source>
        <dbReference type="Proteomes" id="UP001234297"/>
    </source>
</evidence>
<dbReference type="Proteomes" id="UP001234297">
    <property type="component" value="Chromosome 12"/>
</dbReference>
<proteinExistence type="predicted"/>
<evidence type="ECO:0000313" key="1">
    <source>
        <dbReference type="EMBL" id="KAJ8615588.1"/>
    </source>
</evidence>
<name>A0ACC2K3K6_PERAE</name>
<reference evidence="1 2" key="1">
    <citation type="journal article" date="2022" name="Hortic Res">
        <title>A haplotype resolved chromosomal level avocado genome allows analysis of novel avocado genes.</title>
        <authorList>
            <person name="Nath O."/>
            <person name="Fletcher S.J."/>
            <person name="Hayward A."/>
            <person name="Shaw L.M."/>
            <person name="Masouleh A.K."/>
            <person name="Furtado A."/>
            <person name="Henry R.J."/>
            <person name="Mitter N."/>
        </authorList>
    </citation>
    <scope>NUCLEOTIDE SEQUENCE [LARGE SCALE GENOMIC DNA]</scope>
    <source>
        <strain evidence="2">cv. Hass</strain>
    </source>
</reference>
<dbReference type="EMBL" id="CM056820">
    <property type="protein sequence ID" value="KAJ8615588.1"/>
    <property type="molecule type" value="Genomic_DNA"/>
</dbReference>
<sequence length="81" mass="9139">MRAWFLFSCSRSKTPESESDRALKATGTRNVIEEDRRNAKKMLRAGTDTKTSTMSRDGKSLGIFSAADRPEELRSVRNVTK</sequence>